<feature type="compositionally biased region" description="Basic residues" evidence="1">
    <location>
        <begin position="70"/>
        <end position="89"/>
    </location>
</feature>
<evidence type="ECO:0000256" key="1">
    <source>
        <dbReference type="SAM" id="MobiDB-lite"/>
    </source>
</evidence>
<sequence length="95" mass="10956">MSPTEIAATARQLRLLYPGALAWYGTHTHRWWAMVPGHPRLLEAPTSEALELLLVSRLWTHQEHRVARAARSARRPRVLPPRPRPRAYPRRPVTA</sequence>
<comment type="caution">
    <text evidence="2">The sequence shown here is derived from an EMBL/GenBank/DDBJ whole genome shotgun (WGS) entry which is preliminary data.</text>
</comment>
<dbReference type="RefSeq" id="WP_344107516.1">
    <property type="nucleotide sequence ID" value="NZ_BAAAPC010000001.1"/>
</dbReference>
<protein>
    <submittedName>
        <fullName evidence="2">Uncharacterized protein</fullName>
    </submittedName>
</protein>
<gene>
    <name evidence="2" type="ORF">GCM10009799_02850</name>
</gene>
<reference evidence="3" key="1">
    <citation type="journal article" date="2019" name="Int. J. Syst. Evol. Microbiol.">
        <title>The Global Catalogue of Microorganisms (GCM) 10K type strain sequencing project: providing services to taxonomists for standard genome sequencing and annotation.</title>
        <authorList>
            <consortium name="The Broad Institute Genomics Platform"/>
            <consortium name="The Broad Institute Genome Sequencing Center for Infectious Disease"/>
            <person name="Wu L."/>
            <person name="Ma J."/>
        </authorList>
    </citation>
    <scope>NUCLEOTIDE SEQUENCE [LARGE SCALE GENOMIC DNA]</scope>
    <source>
        <strain evidence="3">JCM 15313</strain>
    </source>
</reference>
<keyword evidence="3" id="KW-1185">Reference proteome</keyword>
<evidence type="ECO:0000313" key="2">
    <source>
        <dbReference type="EMBL" id="GAA1981210.1"/>
    </source>
</evidence>
<dbReference type="EMBL" id="BAAAPC010000001">
    <property type="protein sequence ID" value="GAA1981210.1"/>
    <property type="molecule type" value="Genomic_DNA"/>
</dbReference>
<organism evidence="2 3">
    <name type="scientific">Nocardiopsis rhodophaea</name>
    <dbReference type="NCBI Taxonomy" id="280238"/>
    <lineage>
        <taxon>Bacteria</taxon>
        <taxon>Bacillati</taxon>
        <taxon>Actinomycetota</taxon>
        <taxon>Actinomycetes</taxon>
        <taxon>Streptosporangiales</taxon>
        <taxon>Nocardiopsidaceae</taxon>
        <taxon>Nocardiopsis</taxon>
    </lineage>
</organism>
<name>A0ABP5DML7_9ACTN</name>
<proteinExistence type="predicted"/>
<dbReference type="Proteomes" id="UP001501585">
    <property type="component" value="Unassembled WGS sequence"/>
</dbReference>
<feature type="region of interest" description="Disordered" evidence="1">
    <location>
        <begin position="70"/>
        <end position="95"/>
    </location>
</feature>
<accession>A0ABP5DML7</accession>
<evidence type="ECO:0000313" key="3">
    <source>
        <dbReference type="Proteomes" id="UP001501585"/>
    </source>
</evidence>